<sequence length="184" mass="21224">MKLLLMWLWNCSAAFTDEFDALLFHIANSTTPQLSPTNLAHSADRPHVNFPNRLRCFDCLHPIHRSAFHLYTDVRRFHHLHPGYRATFYIHADVRRPVSAVNSRNRSTLSLHALEFQQHIGPSCLQIGRIQRHGNLYKRRRMREDVQGGGEGAQSGQAIDSRNWSTVFSFLSLGLRWRIGPSQL</sequence>
<gene>
    <name evidence="2" type="ORF">BU26DRAFT_135774</name>
</gene>
<name>A0A6A6IUP6_9PLEO</name>
<protein>
    <recommendedName>
        <fullName evidence="4">Secreted protein</fullName>
    </recommendedName>
</protein>
<accession>A0A6A6IUP6</accession>
<evidence type="ECO:0000313" key="2">
    <source>
        <dbReference type="EMBL" id="KAF2254281.1"/>
    </source>
</evidence>
<organism evidence="2 3">
    <name type="scientific">Trematosphaeria pertusa</name>
    <dbReference type="NCBI Taxonomy" id="390896"/>
    <lineage>
        <taxon>Eukaryota</taxon>
        <taxon>Fungi</taxon>
        <taxon>Dikarya</taxon>
        <taxon>Ascomycota</taxon>
        <taxon>Pezizomycotina</taxon>
        <taxon>Dothideomycetes</taxon>
        <taxon>Pleosporomycetidae</taxon>
        <taxon>Pleosporales</taxon>
        <taxon>Massarineae</taxon>
        <taxon>Trematosphaeriaceae</taxon>
        <taxon>Trematosphaeria</taxon>
    </lineage>
</organism>
<keyword evidence="3" id="KW-1185">Reference proteome</keyword>
<feature type="chain" id="PRO_5025489254" description="Secreted protein" evidence="1">
    <location>
        <begin position="17"/>
        <end position="184"/>
    </location>
</feature>
<dbReference type="Proteomes" id="UP000800094">
    <property type="component" value="Unassembled WGS sequence"/>
</dbReference>
<dbReference type="AlphaFoldDB" id="A0A6A6IUP6"/>
<evidence type="ECO:0000313" key="3">
    <source>
        <dbReference type="Proteomes" id="UP000800094"/>
    </source>
</evidence>
<dbReference type="RefSeq" id="XP_033689285.1">
    <property type="nucleotide sequence ID" value="XM_033819745.1"/>
</dbReference>
<proteinExistence type="predicted"/>
<dbReference type="GeneID" id="54573075"/>
<evidence type="ECO:0008006" key="4">
    <source>
        <dbReference type="Google" id="ProtNLM"/>
    </source>
</evidence>
<feature type="signal peptide" evidence="1">
    <location>
        <begin position="1"/>
        <end position="16"/>
    </location>
</feature>
<reference evidence="2" key="1">
    <citation type="journal article" date="2020" name="Stud. Mycol.">
        <title>101 Dothideomycetes genomes: a test case for predicting lifestyles and emergence of pathogens.</title>
        <authorList>
            <person name="Haridas S."/>
            <person name="Albert R."/>
            <person name="Binder M."/>
            <person name="Bloem J."/>
            <person name="Labutti K."/>
            <person name="Salamov A."/>
            <person name="Andreopoulos B."/>
            <person name="Baker S."/>
            <person name="Barry K."/>
            <person name="Bills G."/>
            <person name="Bluhm B."/>
            <person name="Cannon C."/>
            <person name="Castanera R."/>
            <person name="Culley D."/>
            <person name="Daum C."/>
            <person name="Ezra D."/>
            <person name="Gonzalez J."/>
            <person name="Henrissat B."/>
            <person name="Kuo A."/>
            <person name="Liang C."/>
            <person name="Lipzen A."/>
            <person name="Lutzoni F."/>
            <person name="Magnuson J."/>
            <person name="Mondo S."/>
            <person name="Nolan M."/>
            <person name="Ohm R."/>
            <person name="Pangilinan J."/>
            <person name="Park H.-J."/>
            <person name="Ramirez L."/>
            <person name="Alfaro M."/>
            <person name="Sun H."/>
            <person name="Tritt A."/>
            <person name="Yoshinaga Y."/>
            <person name="Zwiers L.-H."/>
            <person name="Turgeon B."/>
            <person name="Goodwin S."/>
            <person name="Spatafora J."/>
            <person name="Crous P."/>
            <person name="Grigoriev I."/>
        </authorList>
    </citation>
    <scope>NUCLEOTIDE SEQUENCE</scope>
    <source>
        <strain evidence="2">CBS 122368</strain>
    </source>
</reference>
<evidence type="ECO:0000256" key="1">
    <source>
        <dbReference type="SAM" id="SignalP"/>
    </source>
</evidence>
<keyword evidence="1" id="KW-0732">Signal</keyword>
<dbReference type="EMBL" id="ML987190">
    <property type="protein sequence ID" value="KAF2254281.1"/>
    <property type="molecule type" value="Genomic_DNA"/>
</dbReference>